<dbReference type="GO" id="GO:0016787">
    <property type="term" value="F:hydrolase activity"/>
    <property type="evidence" value="ECO:0007669"/>
    <property type="project" value="UniProtKB-KW"/>
</dbReference>
<dbReference type="InterPro" id="IPR029058">
    <property type="entry name" value="AB_hydrolase_fold"/>
</dbReference>
<dbReference type="GO" id="GO:0016747">
    <property type="term" value="F:acyltransferase activity, transferring groups other than amino-acyl groups"/>
    <property type="evidence" value="ECO:0007669"/>
    <property type="project" value="TreeGrafter"/>
</dbReference>
<dbReference type="PANTHER" id="PTHR48098:SF1">
    <property type="entry name" value="DIACYLGLYCEROL ACYLTRANSFERASE_MYCOLYLTRANSFERASE AG85A"/>
    <property type="match status" value="1"/>
</dbReference>
<organism evidence="1 2">
    <name type="scientific">[Clostridium] leptum</name>
    <dbReference type="NCBI Taxonomy" id="1535"/>
    <lineage>
        <taxon>Bacteria</taxon>
        <taxon>Bacillati</taxon>
        <taxon>Bacillota</taxon>
        <taxon>Clostridia</taxon>
        <taxon>Eubacteriales</taxon>
        <taxon>Oscillospiraceae</taxon>
        <taxon>Oscillospiraceae incertae sedis</taxon>
    </lineage>
</organism>
<accession>A0A412AXW5</accession>
<reference evidence="1 2" key="1">
    <citation type="submission" date="2018-08" db="EMBL/GenBank/DDBJ databases">
        <title>A genome reference for cultivated species of the human gut microbiota.</title>
        <authorList>
            <person name="Zou Y."/>
            <person name="Xue W."/>
            <person name="Luo G."/>
        </authorList>
    </citation>
    <scope>NUCLEOTIDE SEQUENCE [LARGE SCALE GENOMIC DNA]</scope>
    <source>
        <strain evidence="1 2">AF28-26</strain>
    </source>
</reference>
<gene>
    <name evidence="1" type="ORF">DWY99_05560</name>
</gene>
<proteinExistence type="predicted"/>
<evidence type="ECO:0000313" key="2">
    <source>
        <dbReference type="Proteomes" id="UP000284751"/>
    </source>
</evidence>
<dbReference type="Pfam" id="PF00756">
    <property type="entry name" value="Esterase"/>
    <property type="match status" value="1"/>
</dbReference>
<dbReference type="InterPro" id="IPR000801">
    <property type="entry name" value="Esterase-like"/>
</dbReference>
<keyword evidence="1" id="KW-0378">Hydrolase</keyword>
<sequence length="194" mass="22565">MWPRLLYLYFSGTSRSVQKAFSHLSQTEDTYIMGLSMGGYGALKCALKYPEQYAGCAAFSPACILQDLEKYLGDQMDYTELQAIWGMNLEKMKENDVRVLAKECEKKTLKPDIFVTCGTEDFIHDMSVKLKDFMKDVDIPFTYREWPGSHEFYLWNKSLHLPASTFSLEWNRKIIAISFNITYSFRWLCTNLTC</sequence>
<dbReference type="PANTHER" id="PTHR48098">
    <property type="entry name" value="ENTEROCHELIN ESTERASE-RELATED"/>
    <property type="match status" value="1"/>
</dbReference>
<dbReference type="Proteomes" id="UP000284751">
    <property type="component" value="Unassembled WGS sequence"/>
</dbReference>
<comment type="caution">
    <text evidence="1">The sequence shown here is derived from an EMBL/GenBank/DDBJ whole genome shotgun (WGS) entry which is preliminary data.</text>
</comment>
<dbReference type="SUPFAM" id="SSF53474">
    <property type="entry name" value="alpha/beta-Hydrolases"/>
    <property type="match status" value="1"/>
</dbReference>
<protein>
    <submittedName>
        <fullName evidence="1">Tannase/feruloyl esterase family alpha/beta hydrolase</fullName>
    </submittedName>
</protein>
<dbReference type="AlphaFoldDB" id="A0A412AXW5"/>
<dbReference type="Gene3D" id="3.40.50.1820">
    <property type="entry name" value="alpha/beta hydrolase"/>
    <property type="match status" value="1"/>
</dbReference>
<dbReference type="EMBL" id="QRTC01000016">
    <property type="protein sequence ID" value="RGQ41783.1"/>
    <property type="molecule type" value="Genomic_DNA"/>
</dbReference>
<evidence type="ECO:0000313" key="1">
    <source>
        <dbReference type="EMBL" id="RGQ41783.1"/>
    </source>
</evidence>
<dbReference type="InterPro" id="IPR050583">
    <property type="entry name" value="Mycobacterial_A85_antigen"/>
</dbReference>
<name>A0A412AXW5_9FIRM</name>